<dbReference type="NCBIfam" id="TIGR03100">
    <property type="entry name" value="hydr1_PEP"/>
    <property type="match status" value="1"/>
</dbReference>
<dbReference type="SUPFAM" id="SSF53474">
    <property type="entry name" value="alpha/beta-Hydrolases"/>
    <property type="match status" value="1"/>
</dbReference>
<proteinExistence type="predicted"/>
<evidence type="ECO:0000313" key="2">
    <source>
        <dbReference type="EMBL" id="BBL35760.1"/>
    </source>
</evidence>
<dbReference type="AlphaFoldDB" id="A0A4Y1YNL1"/>
<accession>A0A4Y1YNL1</accession>
<evidence type="ECO:0000259" key="1">
    <source>
        <dbReference type="Pfam" id="PF12146"/>
    </source>
</evidence>
<sequence length="289" mass="33101">MSFQEQALRFHCQQAWLYGILHLPQQPISRGVLIVVGGPQYRVGSHRQFVLLARYLAERGIPVMRFDYRGMGDSDGAIQTFEHIAADLRCATDIFFEHCSALEEVIIWGLCDAASAALFYAHQDQRISGLILLNPWVRTEQGIAKAYLKHYYLKRLFSKEFWGKLISGKFNPLASIRSLYTFGKNSLQRAKPTSVEDQASSTCDLTASLPERMRTGLKSFKGRVLIIISGKDLTAHEFMDLIHTSTDWQKILKEKEVVFFHIQQADHTFSTREWRNQVAEQTVKSVLSW</sequence>
<dbReference type="InterPro" id="IPR017531">
    <property type="entry name" value="Hydrolase-1_PEP"/>
</dbReference>
<feature type="domain" description="Serine aminopeptidase S33" evidence="1">
    <location>
        <begin position="47"/>
        <end position="150"/>
    </location>
</feature>
<dbReference type="PANTHER" id="PTHR42886">
    <property type="entry name" value="RE40534P-RELATED"/>
    <property type="match status" value="1"/>
</dbReference>
<dbReference type="PANTHER" id="PTHR42886:SF29">
    <property type="entry name" value="PUMMELIG, ISOFORM A"/>
    <property type="match status" value="1"/>
</dbReference>
<dbReference type="Proteomes" id="UP000316473">
    <property type="component" value="Chromosome"/>
</dbReference>
<keyword evidence="3" id="KW-1185">Reference proteome</keyword>
<dbReference type="InterPro" id="IPR029058">
    <property type="entry name" value="AB_hydrolase_fold"/>
</dbReference>
<dbReference type="InterPro" id="IPR022742">
    <property type="entry name" value="Hydrolase_4"/>
</dbReference>
<name>A0A4Y1YNL1_9PROT</name>
<protein>
    <recommendedName>
        <fullName evidence="1">Serine aminopeptidase S33 domain-containing protein</fullName>
    </recommendedName>
</protein>
<dbReference type="EMBL" id="AP019755">
    <property type="protein sequence ID" value="BBL35760.1"/>
    <property type="molecule type" value="Genomic_DNA"/>
</dbReference>
<gene>
    <name evidence="2" type="ORF">Nstercoris_02036</name>
</gene>
<evidence type="ECO:0000313" key="3">
    <source>
        <dbReference type="Proteomes" id="UP000316473"/>
    </source>
</evidence>
<dbReference type="Gene3D" id="3.40.50.1820">
    <property type="entry name" value="alpha/beta hydrolase"/>
    <property type="match status" value="1"/>
</dbReference>
<organism evidence="2 3">
    <name type="scientific">Nitrosomonas stercoris</name>
    <dbReference type="NCBI Taxonomy" id="1444684"/>
    <lineage>
        <taxon>Bacteria</taxon>
        <taxon>Pseudomonadati</taxon>
        <taxon>Pseudomonadota</taxon>
        <taxon>Betaproteobacteria</taxon>
        <taxon>Nitrosomonadales</taxon>
        <taxon>Nitrosomonadaceae</taxon>
        <taxon>Nitrosomonas</taxon>
    </lineage>
</organism>
<dbReference type="KEGG" id="nst:Nstercoris_02036"/>
<reference evidence="2 3" key="1">
    <citation type="submission" date="2019-06" db="EMBL/GenBank/DDBJ databases">
        <title>Nitrosomonas stercoris KYUHI-S whole genome shotgun sequence.</title>
        <authorList>
            <person name="Nakagawa T."/>
            <person name="Tsuchiya Y."/>
            <person name="Takahashi R."/>
        </authorList>
    </citation>
    <scope>NUCLEOTIDE SEQUENCE [LARGE SCALE GENOMIC DNA]</scope>
    <source>
        <strain evidence="2 3">KYUHI-S</strain>
    </source>
</reference>
<dbReference type="Pfam" id="PF12146">
    <property type="entry name" value="Hydrolase_4"/>
    <property type="match status" value="1"/>
</dbReference>